<evidence type="ECO:0000256" key="10">
    <source>
        <dbReference type="ARBA" id="ARBA00065681"/>
    </source>
</evidence>
<keyword evidence="4 11" id="KW-1000">Mitochondrion outer membrane</keyword>
<evidence type="ECO:0000256" key="4">
    <source>
        <dbReference type="ARBA" id="ARBA00022787"/>
    </source>
</evidence>
<comment type="domain">
    <text evidence="11">Intact BH3 motif is required by BIK, BID, BAK, BAD and BAX for their pro-apoptotic activity and for their interaction with anti-apoptotic members of the Bcl-2 family.</text>
</comment>
<comment type="function">
    <text evidence="7">Induces caspase activation and apoptosis. Allows the release of cytochrome c.</text>
</comment>
<keyword evidence="3 11" id="KW-0053">Apoptosis</keyword>
<dbReference type="PIRSF" id="PIRSF038018">
    <property type="entry name" value="BID"/>
    <property type="match status" value="1"/>
</dbReference>
<dbReference type="FunCoup" id="A0A1S3FSZ5">
    <property type="interactions" value="668"/>
</dbReference>
<comment type="subcellular location">
    <subcellularLocation>
        <location evidence="11">Cytoplasm</location>
    </subcellularLocation>
    <subcellularLocation>
        <location evidence="11">Mitochondrion outer membrane</location>
    </subcellularLocation>
</comment>
<dbReference type="Proteomes" id="UP000081671">
    <property type="component" value="Unplaced"/>
</dbReference>
<dbReference type="CTD" id="637"/>
<protein>
    <recommendedName>
        <fullName evidence="1 11">BH3-interacting domain death agonist</fullName>
    </recommendedName>
</protein>
<evidence type="ECO:0000256" key="6">
    <source>
        <dbReference type="ARBA" id="ARBA00023136"/>
    </source>
</evidence>
<keyword evidence="2 11" id="KW-0963">Cytoplasm</keyword>
<keyword evidence="12" id="KW-1185">Reference proteome</keyword>
<evidence type="ECO:0000256" key="2">
    <source>
        <dbReference type="ARBA" id="ARBA00022490"/>
    </source>
</evidence>
<evidence type="ECO:0000313" key="12">
    <source>
        <dbReference type="Proteomes" id="UP000081671"/>
    </source>
</evidence>
<dbReference type="GO" id="GO:0005829">
    <property type="term" value="C:cytosol"/>
    <property type="evidence" value="ECO:0007669"/>
    <property type="project" value="UniProtKB-UniRule"/>
</dbReference>
<dbReference type="STRING" id="10020.ENSDORP00000003748"/>
<evidence type="ECO:0000256" key="11">
    <source>
        <dbReference type="PIRNR" id="PIRNR038018"/>
    </source>
</evidence>
<proteinExistence type="predicted"/>
<dbReference type="GO" id="GO:2001244">
    <property type="term" value="P:positive regulation of intrinsic apoptotic signaling pathway"/>
    <property type="evidence" value="ECO:0007669"/>
    <property type="project" value="UniProtKB-UniRule"/>
</dbReference>
<name>A0A1S3FSZ5_DIPOR</name>
<dbReference type="PANTHER" id="PTHR35447">
    <property type="entry name" value="BH3-INTERACTING DOMAIN DEATH AGONIST"/>
    <property type="match status" value="1"/>
</dbReference>
<comment type="subunit">
    <text evidence="9">Forms heterodimers either with the pro-apoptotic protein BAX or the anti-apoptotic protein BCL2. Interacts with PLEKHN1.</text>
</comment>
<dbReference type="GO" id="GO:0001836">
    <property type="term" value="P:release of cytochrome c from mitochondria"/>
    <property type="evidence" value="ECO:0007669"/>
    <property type="project" value="UniProtKB-ARBA"/>
</dbReference>
<reference evidence="13" key="1">
    <citation type="submission" date="2025-08" db="UniProtKB">
        <authorList>
            <consortium name="RefSeq"/>
        </authorList>
    </citation>
    <scope>IDENTIFICATION</scope>
    <source>
        <tissue evidence="13">Kidney</tissue>
    </source>
</reference>
<dbReference type="GO" id="GO:0035556">
    <property type="term" value="P:intracellular signal transduction"/>
    <property type="evidence" value="ECO:0007669"/>
    <property type="project" value="UniProtKB-ARBA"/>
</dbReference>
<dbReference type="GO" id="GO:0005741">
    <property type="term" value="C:mitochondrial outer membrane"/>
    <property type="evidence" value="ECO:0007669"/>
    <property type="project" value="UniProtKB-SubCell"/>
</dbReference>
<evidence type="ECO:0000256" key="1">
    <source>
        <dbReference type="ARBA" id="ARBA00015802"/>
    </source>
</evidence>
<dbReference type="Gene3D" id="1.10.437.10">
    <property type="entry name" value="Blc2-like"/>
    <property type="match status" value="1"/>
</dbReference>
<gene>
    <name evidence="13" type="primary">Bid</name>
</gene>
<accession>A0A1S3FSZ5</accession>
<dbReference type="GO" id="GO:0090200">
    <property type="term" value="P:positive regulation of release of cytochrome c from mitochondria"/>
    <property type="evidence" value="ECO:0007669"/>
    <property type="project" value="UniProtKB-ARBA"/>
</dbReference>
<comment type="subunit">
    <text evidence="10">Interacts with ITCH. Interacts with MTCH2.</text>
</comment>
<keyword evidence="5" id="KW-0496">Mitochondrion</keyword>
<evidence type="ECO:0000256" key="9">
    <source>
        <dbReference type="ARBA" id="ARBA00063031"/>
    </source>
</evidence>
<dbReference type="GO" id="GO:0033554">
    <property type="term" value="P:cellular response to stress"/>
    <property type="evidence" value="ECO:0007669"/>
    <property type="project" value="UniProtKB-ARBA"/>
</dbReference>
<dbReference type="FunFam" id="1.10.437.10:FF:000010">
    <property type="entry name" value="BH3-interacting domain death agonist"/>
    <property type="match status" value="1"/>
</dbReference>
<keyword evidence="6 11" id="KW-0472">Membrane</keyword>
<dbReference type="InterPro" id="IPR010479">
    <property type="entry name" value="BID"/>
</dbReference>
<dbReference type="KEGG" id="dord:105991113"/>
<comment type="function">
    <text evidence="8 11">Induces caspases and apoptosis. Counters the protective effect of BCL2.</text>
</comment>
<dbReference type="OrthoDB" id="9941774at2759"/>
<dbReference type="AlphaFoldDB" id="A0A1S3FSZ5"/>
<evidence type="ECO:0000313" key="13">
    <source>
        <dbReference type="RefSeq" id="XP_012879144.1"/>
    </source>
</evidence>
<dbReference type="GO" id="GO:2001238">
    <property type="term" value="P:positive regulation of extrinsic apoptotic signaling pathway"/>
    <property type="evidence" value="ECO:0007669"/>
    <property type="project" value="UniProtKB-UniRule"/>
</dbReference>
<organism evidence="12 13">
    <name type="scientific">Dipodomys ordii</name>
    <name type="common">Ord's kangaroo rat</name>
    <dbReference type="NCBI Taxonomy" id="10020"/>
    <lineage>
        <taxon>Eukaryota</taxon>
        <taxon>Metazoa</taxon>
        <taxon>Chordata</taxon>
        <taxon>Craniata</taxon>
        <taxon>Vertebrata</taxon>
        <taxon>Euteleostomi</taxon>
        <taxon>Mammalia</taxon>
        <taxon>Eutheria</taxon>
        <taxon>Euarchontoglires</taxon>
        <taxon>Glires</taxon>
        <taxon>Rodentia</taxon>
        <taxon>Castorimorpha</taxon>
        <taxon>Heteromyidae</taxon>
        <taxon>Dipodomyinae</taxon>
        <taxon>Dipodomys</taxon>
    </lineage>
</organism>
<dbReference type="InterPro" id="IPR036834">
    <property type="entry name" value="Bcl-2-like_sf"/>
</dbReference>
<dbReference type="PANTHER" id="PTHR35447:SF1">
    <property type="entry name" value="BH3-INTERACTING DOMAIN DEATH AGONIST"/>
    <property type="match status" value="1"/>
</dbReference>
<evidence type="ECO:0000256" key="5">
    <source>
        <dbReference type="ARBA" id="ARBA00023128"/>
    </source>
</evidence>
<dbReference type="InParanoid" id="A0A1S3FSZ5"/>
<dbReference type="SUPFAM" id="SSF56854">
    <property type="entry name" value="Bcl-2 inhibitors of programmed cell death"/>
    <property type="match status" value="1"/>
</dbReference>
<dbReference type="RefSeq" id="XP_012879144.1">
    <property type="nucleotide sequence ID" value="XM_013023690.1"/>
</dbReference>
<dbReference type="GeneID" id="105991113"/>
<sequence>MDPEVSNAAGFGRERITSLLVFGFLQSSSDKFRQELDTLGHELFDGALPQPFCADDELQTDGLQVSRSYGRIEADSESQDEVIRSIARHLAQAGDEMEHHLRIHPGLVSSLAAKFMDRSLSEEDRRSCLASALKEVGQAYPKDMETEKATLIMAMLLARKVVTLTPSLCRDVFRTTVNFINQNLLIYVRNLVQNEVD</sequence>
<evidence type="ECO:0000256" key="7">
    <source>
        <dbReference type="ARBA" id="ARBA00055577"/>
    </source>
</evidence>
<evidence type="ECO:0000256" key="3">
    <source>
        <dbReference type="ARBA" id="ARBA00022703"/>
    </source>
</evidence>
<dbReference type="Pfam" id="PF06393">
    <property type="entry name" value="BID"/>
    <property type="match status" value="1"/>
</dbReference>
<dbReference type="GO" id="GO:1902110">
    <property type="term" value="P:positive regulation of mitochondrial membrane permeability involved in apoptotic process"/>
    <property type="evidence" value="ECO:0007669"/>
    <property type="project" value="UniProtKB-ARBA"/>
</dbReference>
<evidence type="ECO:0000256" key="8">
    <source>
        <dbReference type="ARBA" id="ARBA00057135"/>
    </source>
</evidence>